<name>A0A0D2PKL6_HYPSF</name>
<evidence type="ECO:0000313" key="2">
    <source>
        <dbReference type="EMBL" id="KJA28936.1"/>
    </source>
</evidence>
<dbReference type="EMBL" id="KN817520">
    <property type="protein sequence ID" value="KJA28936.1"/>
    <property type="molecule type" value="Genomic_DNA"/>
</dbReference>
<sequence length="51" mass="5730">MAIGMSGAIAWCTGYTLALPWCSTYTVSVKDTERYPIFDWPARDDISQRIA</sequence>
<evidence type="ECO:0000313" key="3">
    <source>
        <dbReference type="Proteomes" id="UP000054270"/>
    </source>
</evidence>
<accession>A0A0D2PKL6</accession>
<reference evidence="3" key="1">
    <citation type="submission" date="2014-04" db="EMBL/GenBank/DDBJ databases">
        <title>Evolutionary Origins and Diversification of the Mycorrhizal Mutualists.</title>
        <authorList>
            <consortium name="DOE Joint Genome Institute"/>
            <consortium name="Mycorrhizal Genomics Consortium"/>
            <person name="Kohler A."/>
            <person name="Kuo A."/>
            <person name="Nagy L.G."/>
            <person name="Floudas D."/>
            <person name="Copeland A."/>
            <person name="Barry K.W."/>
            <person name="Cichocki N."/>
            <person name="Veneault-Fourrey C."/>
            <person name="LaButti K."/>
            <person name="Lindquist E.A."/>
            <person name="Lipzen A."/>
            <person name="Lundell T."/>
            <person name="Morin E."/>
            <person name="Murat C."/>
            <person name="Riley R."/>
            <person name="Ohm R."/>
            <person name="Sun H."/>
            <person name="Tunlid A."/>
            <person name="Henrissat B."/>
            <person name="Grigoriev I.V."/>
            <person name="Hibbett D.S."/>
            <person name="Martin F."/>
        </authorList>
    </citation>
    <scope>NUCLEOTIDE SEQUENCE [LARGE SCALE GENOMIC DNA]</scope>
    <source>
        <strain evidence="3">FD-334 SS-4</strain>
    </source>
</reference>
<keyword evidence="3" id="KW-1185">Reference proteome</keyword>
<gene>
    <name evidence="2" type="ORF">HYPSUDRAFT_33399</name>
</gene>
<keyword evidence="1" id="KW-0732">Signal</keyword>
<proteinExistence type="predicted"/>
<feature type="chain" id="PRO_5002260765" evidence="1">
    <location>
        <begin position="19"/>
        <end position="51"/>
    </location>
</feature>
<evidence type="ECO:0000256" key="1">
    <source>
        <dbReference type="SAM" id="SignalP"/>
    </source>
</evidence>
<organism evidence="2 3">
    <name type="scientific">Hypholoma sublateritium (strain FD-334 SS-4)</name>
    <dbReference type="NCBI Taxonomy" id="945553"/>
    <lineage>
        <taxon>Eukaryota</taxon>
        <taxon>Fungi</taxon>
        <taxon>Dikarya</taxon>
        <taxon>Basidiomycota</taxon>
        <taxon>Agaricomycotina</taxon>
        <taxon>Agaricomycetes</taxon>
        <taxon>Agaricomycetidae</taxon>
        <taxon>Agaricales</taxon>
        <taxon>Agaricineae</taxon>
        <taxon>Strophariaceae</taxon>
        <taxon>Hypholoma</taxon>
    </lineage>
</organism>
<feature type="signal peptide" evidence="1">
    <location>
        <begin position="1"/>
        <end position="18"/>
    </location>
</feature>
<dbReference type="Proteomes" id="UP000054270">
    <property type="component" value="Unassembled WGS sequence"/>
</dbReference>
<protein>
    <submittedName>
        <fullName evidence="2">Uncharacterized protein</fullName>
    </submittedName>
</protein>
<dbReference type="AlphaFoldDB" id="A0A0D2PKL6"/>